<reference evidence="2 3" key="1">
    <citation type="submission" date="2023-04" db="EMBL/GenBank/DDBJ databases">
        <title>YMD61, complete Genome.</title>
        <authorList>
            <person name="Zhang J."/>
        </authorList>
    </citation>
    <scope>NUCLEOTIDE SEQUENCE [LARGE SCALE GENOMIC DNA]</scope>
    <source>
        <strain evidence="2 3">YMD61</strain>
    </source>
</reference>
<dbReference type="InterPro" id="IPR049625">
    <property type="entry name" value="Glyco_transf_61_cat"/>
</dbReference>
<protein>
    <submittedName>
        <fullName evidence="2">Glycosyltransferase 61 family protein</fullName>
    </submittedName>
</protein>
<evidence type="ECO:0000313" key="3">
    <source>
        <dbReference type="Proteomes" id="UP001230978"/>
    </source>
</evidence>
<evidence type="ECO:0000313" key="2">
    <source>
        <dbReference type="EMBL" id="WGV17381.1"/>
    </source>
</evidence>
<proteinExistence type="predicted"/>
<sequence length="373" mass="42547">MDRFHYSFSECTFPESPVGNRGEVLDEQFLLDRNTLTKKLLERYQKYRSSRNFRSGVYHLYNQKVFDNWGLVLSQAEGSLLNGSDGFGWPKGAFEFMARKGLLQLVDDSGGVLQFPDLVFDRTSRAAALLTFPGALTYGHWIVDIWGRIEILKRSGLFWKIEHFILPAPHRDWMNRFLKLFEIDESRVFLVDKVNGVFCEELFVPTVPTQSPGGIIPPELARSIFRPTASFINSWTLCPREADRAPLFIIHKHLTSSRRRLLANADQVAQAVIEIGGRVIDPLEVEIGELLAEIRRASVVIGQDSSALHNLAFVGRDLIVIETEPRANLLHFCIQDALQNRITYVSARWIDEGWVVELDEIKRMLLSISLSSK</sequence>
<evidence type="ECO:0000259" key="1">
    <source>
        <dbReference type="Pfam" id="PF04577"/>
    </source>
</evidence>
<dbReference type="EMBL" id="CP124535">
    <property type="protein sequence ID" value="WGV17381.1"/>
    <property type="molecule type" value="Genomic_DNA"/>
</dbReference>
<organism evidence="2 3">
    <name type="scientific">Fuscovulum ytuae</name>
    <dbReference type="NCBI Taxonomy" id="3042299"/>
    <lineage>
        <taxon>Bacteria</taxon>
        <taxon>Pseudomonadati</taxon>
        <taxon>Pseudomonadota</taxon>
        <taxon>Alphaproteobacteria</taxon>
        <taxon>Rhodobacterales</taxon>
        <taxon>Paracoccaceae</taxon>
        <taxon>Fuscovulum</taxon>
    </lineage>
</organism>
<keyword evidence="3" id="KW-1185">Reference proteome</keyword>
<dbReference type="Proteomes" id="UP001230978">
    <property type="component" value="Chromosome"/>
</dbReference>
<dbReference type="Pfam" id="PF04577">
    <property type="entry name" value="Glyco_transf_61"/>
    <property type="match status" value="1"/>
</dbReference>
<accession>A0ABY8QA62</accession>
<gene>
    <name evidence="2" type="ORF">QF092_06195</name>
</gene>
<name>A0ABY8QA62_9RHOB</name>
<feature type="domain" description="Glycosyltransferase 61 catalytic" evidence="1">
    <location>
        <begin position="138"/>
        <end position="317"/>
    </location>
</feature>
<dbReference type="RefSeq" id="WP_281468617.1">
    <property type="nucleotide sequence ID" value="NZ_CP124535.1"/>
</dbReference>